<reference evidence="2 3" key="1">
    <citation type="submission" date="2023-02" db="EMBL/GenBank/DDBJ databases">
        <title>LHISI_Scaffold_Assembly.</title>
        <authorList>
            <person name="Stuart O.P."/>
            <person name="Cleave R."/>
            <person name="Magrath M.J.L."/>
            <person name="Mikheyev A.S."/>
        </authorList>
    </citation>
    <scope>NUCLEOTIDE SEQUENCE [LARGE SCALE GENOMIC DNA]</scope>
    <source>
        <strain evidence="2">Daus_M_001</strain>
        <tissue evidence="2">Leg muscle</tissue>
    </source>
</reference>
<accession>A0ABQ9GEH4</accession>
<evidence type="ECO:0000313" key="3">
    <source>
        <dbReference type="Proteomes" id="UP001159363"/>
    </source>
</evidence>
<name>A0ABQ9GEH4_9NEOP</name>
<protein>
    <submittedName>
        <fullName evidence="2">Uncharacterized protein</fullName>
    </submittedName>
</protein>
<feature type="region of interest" description="Disordered" evidence="1">
    <location>
        <begin position="1"/>
        <end position="29"/>
    </location>
</feature>
<dbReference type="Proteomes" id="UP001159363">
    <property type="component" value="Chromosome 12"/>
</dbReference>
<gene>
    <name evidence="2" type="ORF">PR048_028495</name>
</gene>
<proteinExistence type="predicted"/>
<comment type="caution">
    <text evidence="2">The sequence shown here is derived from an EMBL/GenBank/DDBJ whole genome shotgun (WGS) entry which is preliminary data.</text>
</comment>
<evidence type="ECO:0000313" key="2">
    <source>
        <dbReference type="EMBL" id="KAJ8869504.1"/>
    </source>
</evidence>
<sequence>MDILHSTTPCLCTSSSPSPRPSGIWPETNPRLISEQNSYPLLMIPCPLGAVLHMLSVATKASHGSPSTLSSALKGMFQMPSISTNTCIKPPLHGLADALMNPWSIPDHFATRHNMVTQVALIVQWGVQEMKSNAQLPSRLDWKRACKSIMRDLHYTVKKLMGRGGIVVRLLASDLSEPSSTPGLVTLNIHMWESCWAMPLVGGFSWGYPVSLALTFRRCSILSSLRPHRLSTPEIGCASRLLVSIGWSIITIQEHLNGVFRDRWVGRGSAHLPAPLDCSPRSPDLSSCDNALWHCGKGMEDLYLLVSKALAHLSFFRHAKVSVTINTPAFVPWLEFLLTCYSYLLPLPPPSNSAAAPSTDVHLSGWMDRQTCPPAKAGVYAWRLDPSHLIDADLRCSPFCVPLF</sequence>
<evidence type="ECO:0000256" key="1">
    <source>
        <dbReference type="SAM" id="MobiDB-lite"/>
    </source>
</evidence>
<feature type="compositionally biased region" description="Low complexity" evidence="1">
    <location>
        <begin position="1"/>
        <end position="17"/>
    </location>
</feature>
<organism evidence="2 3">
    <name type="scientific">Dryococelus australis</name>
    <dbReference type="NCBI Taxonomy" id="614101"/>
    <lineage>
        <taxon>Eukaryota</taxon>
        <taxon>Metazoa</taxon>
        <taxon>Ecdysozoa</taxon>
        <taxon>Arthropoda</taxon>
        <taxon>Hexapoda</taxon>
        <taxon>Insecta</taxon>
        <taxon>Pterygota</taxon>
        <taxon>Neoptera</taxon>
        <taxon>Polyneoptera</taxon>
        <taxon>Phasmatodea</taxon>
        <taxon>Verophasmatodea</taxon>
        <taxon>Anareolatae</taxon>
        <taxon>Phasmatidae</taxon>
        <taxon>Eurycanthinae</taxon>
        <taxon>Dryococelus</taxon>
    </lineage>
</organism>
<keyword evidence="3" id="KW-1185">Reference proteome</keyword>
<dbReference type="EMBL" id="JARBHB010000013">
    <property type="protein sequence ID" value="KAJ8869504.1"/>
    <property type="molecule type" value="Genomic_DNA"/>
</dbReference>